<organism evidence="1 2">
    <name type="scientific">Panagrolaimus sp. JU765</name>
    <dbReference type="NCBI Taxonomy" id="591449"/>
    <lineage>
        <taxon>Eukaryota</taxon>
        <taxon>Metazoa</taxon>
        <taxon>Ecdysozoa</taxon>
        <taxon>Nematoda</taxon>
        <taxon>Chromadorea</taxon>
        <taxon>Rhabditida</taxon>
        <taxon>Tylenchina</taxon>
        <taxon>Panagrolaimomorpha</taxon>
        <taxon>Panagrolaimoidea</taxon>
        <taxon>Panagrolaimidae</taxon>
        <taxon>Panagrolaimus</taxon>
    </lineage>
</organism>
<evidence type="ECO:0000313" key="1">
    <source>
        <dbReference type="Proteomes" id="UP000887576"/>
    </source>
</evidence>
<name>A0AC34Q8W0_9BILA</name>
<dbReference type="Proteomes" id="UP000887576">
    <property type="component" value="Unplaced"/>
</dbReference>
<accession>A0AC34Q8W0</accession>
<sequence>MAKINWLKIGILILMTKFLKALTIVEKVLEQQNIKVEPQLLWVYNPFYQGDERVMKHGNCSVQVFKDPEYAPLSEIVVVNANSRLEMFENVAKNKNQIWIMELLESPVHTKNLNFFDGKINYTASYHADSDLPIPYGFLVENQNSSELAPIFPSEKPKKAVFVASNCWTSNSRSLLVDQLSRHYAIDRLGACGNGRIPRKQLEKSLKTNYRYFLAFENSNCEDYITEKVFTAFKHDLIPIVYGAPKSSYENLLPENSFIFVEDFQSVNDLAK</sequence>
<proteinExistence type="predicted"/>
<dbReference type="WBParaSite" id="JU765_v2.g14213.t1">
    <property type="protein sequence ID" value="JU765_v2.g14213.t1"/>
    <property type="gene ID" value="JU765_v2.g14213"/>
</dbReference>
<reference evidence="2" key="1">
    <citation type="submission" date="2022-11" db="UniProtKB">
        <authorList>
            <consortium name="WormBaseParasite"/>
        </authorList>
    </citation>
    <scope>IDENTIFICATION</scope>
</reference>
<evidence type="ECO:0000313" key="2">
    <source>
        <dbReference type="WBParaSite" id="JU765_v2.g14213.t1"/>
    </source>
</evidence>
<protein>
    <submittedName>
        <fullName evidence="2">Fucosyltransferase</fullName>
    </submittedName>
</protein>